<evidence type="ECO:0000256" key="7">
    <source>
        <dbReference type="ARBA" id="ARBA00022723"/>
    </source>
</evidence>
<evidence type="ECO:0000256" key="5">
    <source>
        <dbReference type="ARBA" id="ARBA00022617"/>
    </source>
</evidence>
<dbReference type="PRINTS" id="PR00463">
    <property type="entry name" value="EP450I"/>
</dbReference>
<evidence type="ECO:0000313" key="15">
    <source>
        <dbReference type="EMBL" id="KAJ7754590.1"/>
    </source>
</evidence>
<keyword evidence="11 14" id="KW-0503">Monooxygenase</keyword>
<keyword evidence="9 14" id="KW-0560">Oxidoreductase</keyword>
<dbReference type="SUPFAM" id="SSF48264">
    <property type="entry name" value="Cytochrome P450"/>
    <property type="match status" value="1"/>
</dbReference>
<evidence type="ECO:0000256" key="1">
    <source>
        <dbReference type="ARBA" id="ARBA00001971"/>
    </source>
</evidence>
<dbReference type="InterPro" id="IPR050121">
    <property type="entry name" value="Cytochrome_P450_monoxygenase"/>
</dbReference>
<comment type="pathway">
    <text evidence="3">Secondary metabolite biosynthesis; terpenoid biosynthesis.</text>
</comment>
<evidence type="ECO:0000256" key="2">
    <source>
        <dbReference type="ARBA" id="ARBA00004370"/>
    </source>
</evidence>
<dbReference type="PANTHER" id="PTHR24305">
    <property type="entry name" value="CYTOCHROME P450"/>
    <property type="match status" value="1"/>
</dbReference>
<dbReference type="AlphaFoldDB" id="A0AAD7J0P0"/>
<proteinExistence type="inferred from homology"/>
<dbReference type="GO" id="GO:0004497">
    <property type="term" value="F:monooxygenase activity"/>
    <property type="evidence" value="ECO:0007669"/>
    <property type="project" value="UniProtKB-KW"/>
</dbReference>
<keyword evidence="7 13" id="KW-0479">Metal-binding</keyword>
<evidence type="ECO:0000256" key="8">
    <source>
        <dbReference type="ARBA" id="ARBA00022989"/>
    </source>
</evidence>
<dbReference type="EMBL" id="JARKIB010000052">
    <property type="protein sequence ID" value="KAJ7754590.1"/>
    <property type="molecule type" value="Genomic_DNA"/>
</dbReference>
<evidence type="ECO:0000256" key="14">
    <source>
        <dbReference type="RuleBase" id="RU000461"/>
    </source>
</evidence>
<evidence type="ECO:0000256" key="13">
    <source>
        <dbReference type="PIRSR" id="PIRSR602401-1"/>
    </source>
</evidence>
<dbReference type="PROSITE" id="PS00086">
    <property type="entry name" value="CYTOCHROME_P450"/>
    <property type="match status" value="1"/>
</dbReference>
<dbReference type="GO" id="GO:0020037">
    <property type="term" value="F:heme binding"/>
    <property type="evidence" value="ECO:0007669"/>
    <property type="project" value="InterPro"/>
</dbReference>
<dbReference type="InterPro" id="IPR002401">
    <property type="entry name" value="Cyt_P450_E_grp-I"/>
</dbReference>
<keyword evidence="12" id="KW-0472">Membrane</keyword>
<evidence type="ECO:0000256" key="12">
    <source>
        <dbReference type="ARBA" id="ARBA00023136"/>
    </source>
</evidence>
<comment type="cofactor">
    <cofactor evidence="1 13">
        <name>heme</name>
        <dbReference type="ChEBI" id="CHEBI:30413"/>
    </cofactor>
</comment>
<dbReference type="GO" id="GO:0016020">
    <property type="term" value="C:membrane"/>
    <property type="evidence" value="ECO:0007669"/>
    <property type="project" value="UniProtKB-SubCell"/>
</dbReference>
<dbReference type="InterPro" id="IPR036396">
    <property type="entry name" value="Cyt_P450_sf"/>
</dbReference>
<keyword evidence="10 13" id="KW-0408">Iron</keyword>
<protein>
    <submittedName>
        <fullName evidence="15">Cytochrome P450</fullName>
    </submittedName>
</protein>
<dbReference type="InterPro" id="IPR017972">
    <property type="entry name" value="Cyt_P450_CS"/>
</dbReference>
<dbReference type="Gene3D" id="1.10.630.10">
    <property type="entry name" value="Cytochrome P450"/>
    <property type="match status" value="1"/>
</dbReference>
<dbReference type="GO" id="GO:0016705">
    <property type="term" value="F:oxidoreductase activity, acting on paired donors, with incorporation or reduction of molecular oxygen"/>
    <property type="evidence" value="ECO:0007669"/>
    <property type="project" value="InterPro"/>
</dbReference>
<dbReference type="Pfam" id="PF00067">
    <property type="entry name" value="p450"/>
    <property type="match status" value="1"/>
</dbReference>
<keyword evidence="16" id="KW-1185">Reference proteome</keyword>
<comment type="caution">
    <text evidence="15">The sequence shown here is derived from an EMBL/GenBank/DDBJ whole genome shotgun (WGS) entry which is preliminary data.</text>
</comment>
<sequence length="559" mass="62432">MEHLLVACAILFTLYYIYHRWTRISVADIPGPKAKSFLLGELFVHPYQAPFANNKGPGNQAEVFQSQAGETDFKWQAEFGGVIRVKGILGTDRLLVSDPKALHHIFASGYDIRKTDFRLEVTRILTGPGLGWADGENHHRQRKVNSPAFGMAQTRAYVPVYLAYANKVGAMDLCTEWKERLGGDTSIVVDTPSYFTRFFLDVIGEVAFDYQFGATDNAHDPLAEVLSSVVPKFTTPSKFDVFVLGLLELVPVPLLIAFMRYAPTKGLRNSRRVEREATAVAKRLVEEKSEALMAGNSKRDIMSLLVKANASENPRSNLSADELYAQMQTIMQAGHETTATTMSWTILELTQHPEVQAKLRAEIQAAQRTINERGDTAFTATDFDSMAYTVAVMKEILRFHPVVFSTLREAARDEVLPLSKPIVTLSGKTITELPIPKNQILVTSIAGYNRNTDVFGEDAQQFNPERWLDGTVKPAANVGMYANLMTFGSGHRGCIGWRFAIYEYQAFLTELVKNFEFSMDPTIARMVRREPGIVMIPTIEGEVMKGPHLPVTIRPVELL</sequence>
<accession>A0AAD7J0P0</accession>
<keyword evidence="8" id="KW-1133">Transmembrane helix</keyword>
<organism evidence="15 16">
    <name type="scientific">Mycena metata</name>
    <dbReference type="NCBI Taxonomy" id="1033252"/>
    <lineage>
        <taxon>Eukaryota</taxon>
        <taxon>Fungi</taxon>
        <taxon>Dikarya</taxon>
        <taxon>Basidiomycota</taxon>
        <taxon>Agaricomycotina</taxon>
        <taxon>Agaricomycetes</taxon>
        <taxon>Agaricomycetidae</taxon>
        <taxon>Agaricales</taxon>
        <taxon>Marasmiineae</taxon>
        <taxon>Mycenaceae</taxon>
        <taxon>Mycena</taxon>
    </lineage>
</organism>
<feature type="binding site" description="axial binding residue" evidence="13">
    <location>
        <position position="494"/>
    </location>
    <ligand>
        <name>heme</name>
        <dbReference type="ChEBI" id="CHEBI:30413"/>
    </ligand>
    <ligandPart>
        <name>Fe</name>
        <dbReference type="ChEBI" id="CHEBI:18248"/>
    </ligandPart>
</feature>
<evidence type="ECO:0000256" key="4">
    <source>
        <dbReference type="ARBA" id="ARBA00010617"/>
    </source>
</evidence>
<evidence type="ECO:0000313" key="16">
    <source>
        <dbReference type="Proteomes" id="UP001215598"/>
    </source>
</evidence>
<gene>
    <name evidence="15" type="ORF">B0H16DRAFT_1832649</name>
</gene>
<evidence type="ECO:0000256" key="6">
    <source>
        <dbReference type="ARBA" id="ARBA00022692"/>
    </source>
</evidence>
<keyword evidence="5 13" id="KW-0349">Heme</keyword>
<dbReference type="InterPro" id="IPR001128">
    <property type="entry name" value="Cyt_P450"/>
</dbReference>
<comment type="similarity">
    <text evidence="4 14">Belongs to the cytochrome P450 family.</text>
</comment>
<evidence type="ECO:0000256" key="9">
    <source>
        <dbReference type="ARBA" id="ARBA00023002"/>
    </source>
</evidence>
<dbReference type="Proteomes" id="UP001215598">
    <property type="component" value="Unassembled WGS sequence"/>
</dbReference>
<evidence type="ECO:0000256" key="11">
    <source>
        <dbReference type="ARBA" id="ARBA00023033"/>
    </source>
</evidence>
<evidence type="ECO:0000256" key="10">
    <source>
        <dbReference type="ARBA" id="ARBA00023004"/>
    </source>
</evidence>
<name>A0AAD7J0P0_9AGAR</name>
<comment type="subcellular location">
    <subcellularLocation>
        <location evidence="2">Membrane</location>
    </subcellularLocation>
</comment>
<dbReference type="GO" id="GO:0005506">
    <property type="term" value="F:iron ion binding"/>
    <property type="evidence" value="ECO:0007669"/>
    <property type="project" value="InterPro"/>
</dbReference>
<keyword evidence="6" id="KW-0812">Transmembrane</keyword>
<evidence type="ECO:0000256" key="3">
    <source>
        <dbReference type="ARBA" id="ARBA00004721"/>
    </source>
</evidence>
<dbReference type="PRINTS" id="PR00385">
    <property type="entry name" value="P450"/>
</dbReference>
<dbReference type="PANTHER" id="PTHR24305:SF166">
    <property type="entry name" value="CYTOCHROME P450 12A4, MITOCHONDRIAL-RELATED"/>
    <property type="match status" value="1"/>
</dbReference>
<reference evidence="15" key="1">
    <citation type="submission" date="2023-03" db="EMBL/GenBank/DDBJ databases">
        <title>Massive genome expansion in bonnet fungi (Mycena s.s.) driven by repeated elements and novel gene families across ecological guilds.</title>
        <authorList>
            <consortium name="Lawrence Berkeley National Laboratory"/>
            <person name="Harder C.B."/>
            <person name="Miyauchi S."/>
            <person name="Viragh M."/>
            <person name="Kuo A."/>
            <person name="Thoen E."/>
            <person name="Andreopoulos B."/>
            <person name="Lu D."/>
            <person name="Skrede I."/>
            <person name="Drula E."/>
            <person name="Henrissat B."/>
            <person name="Morin E."/>
            <person name="Kohler A."/>
            <person name="Barry K."/>
            <person name="LaButti K."/>
            <person name="Morin E."/>
            <person name="Salamov A."/>
            <person name="Lipzen A."/>
            <person name="Mereny Z."/>
            <person name="Hegedus B."/>
            <person name="Baldrian P."/>
            <person name="Stursova M."/>
            <person name="Weitz H."/>
            <person name="Taylor A."/>
            <person name="Grigoriev I.V."/>
            <person name="Nagy L.G."/>
            <person name="Martin F."/>
            <person name="Kauserud H."/>
        </authorList>
    </citation>
    <scope>NUCLEOTIDE SEQUENCE</scope>
    <source>
        <strain evidence="15">CBHHK182m</strain>
    </source>
</reference>